<comment type="cofactor">
    <cofactor evidence="1">
        <name>Mn(2+)</name>
        <dbReference type="ChEBI" id="CHEBI:29035"/>
    </cofactor>
</comment>
<evidence type="ECO:0000256" key="4">
    <source>
        <dbReference type="ARBA" id="ARBA00022490"/>
    </source>
</evidence>
<sequence length="711" mass="79370">MQQPLDGIVVAKLTKELKDGQRAFLDMSDRERAAKRIRLVLQGIARQLGSLSGQVEVFGSFLNGFKTGSSDLDIVFVGSTGAEHTTTVLGKFAQQAALCGFENITKIFQASVPLLKLTDTKSQMEVDFCINNQLGVRNSLLLSAYCKCDSRVLLLGRLVKDWAKKHELVGTADGCLNSYAYMLLVIFFLQSVQPPVLPNLQSMVSESVPVKDSKWGCDDCWETKFECNVTSIPQSKNVMPVGELMIRFFHFFTRVFDWRSHAVCMRLNRPGAAVDKFSLTLPTNDDQWYVEDPFDLKHNLAGKCSRIGRQRILDQMDDALQTLSTTGNWSKACPPGKQQFHFLKCRISQAVTPQALLEEFDAYDLVKLHFPKPDGSNRMGQAFLEFADSTARRRAHTLNEKYIADCQLQLHYSTQHSLAEAVGQGAFSTYEMASYKMQRQVLAARVESIGMGSASYQDTGSSANGGRMPRYYDNSMMNQGGAAMTDSMSYRYYGQQGQGPCTQVMVQRPPPPPPPPPLQQAPQLGGWDQSGATAHHNGYMQAQMNPQPKVTTSWQPAIELETARGTKQTRTQWWQQQQMKEELASLTKNNGAQILKPAISAVANAKDKRQVASHESRASGWLDVPFRTQVSPDQGPLLTPQQSGQLKDLQQFLTRFEQADYHKGKPPEIVLQAELTDDRAKHSGLQKPLLSPEESQKLDAFRAWFGRFKAG</sequence>
<evidence type="ECO:0000256" key="7">
    <source>
        <dbReference type="ARBA" id="ARBA00022842"/>
    </source>
</evidence>
<dbReference type="InterPro" id="IPR002058">
    <property type="entry name" value="PAP_assoc"/>
</dbReference>
<comment type="subcellular location">
    <subcellularLocation>
        <location evidence="3">Cytoplasm</location>
    </subcellularLocation>
</comment>
<evidence type="ECO:0000256" key="1">
    <source>
        <dbReference type="ARBA" id="ARBA00001936"/>
    </source>
</evidence>
<dbReference type="SUPFAM" id="SSF54928">
    <property type="entry name" value="RNA-binding domain, RBD"/>
    <property type="match status" value="1"/>
</dbReference>
<evidence type="ECO:0000256" key="3">
    <source>
        <dbReference type="ARBA" id="ARBA00004496"/>
    </source>
</evidence>
<dbReference type="SUPFAM" id="SSF81631">
    <property type="entry name" value="PAP/OAS1 substrate-binding domain"/>
    <property type="match status" value="1"/>
</dbReference>
<dbReference type="Proteomes" id="UP000654075">
    <property type="component" value="Unassembled WGS sequence"/>
</dbReference>
<accession>A0A813DAR7</accession>
<feature type="region of interest" description="Disordered" evidence="8">
    <location>
        <begin position="507"/>
        <end position="534"/>
    </location>
</feature>
<keyword evidence="12" id="KW-1185">Reference proteome</keyword>
<evidence type="ECO:0000256" key="6">
    <source>
        <dbReference type="ARBA" id="ARBA00022723"/>
    </source>
</evidence>
<evidence type="ECO:0008006" key="13">
    <source>
        <dbReference type="Google" id="ProtNLM"/>
    </source>
</evidence>
<dbReference type="EMBL" id="CAJNNV010000461">
    <property type="protein sequence ID" value="CAE8582716.1"/>
    <property type="molecule type" value="Genomic_DNA"/>
</dbReference>
<comment type="caution">
    <text evidence="11">The sequence shown here is derived from an EMBL/GenBank/DDBJ whole genome shotgun (WGS) entry which is preliminary data.</text>
</comment>
<evidence type="ECO:0000256" key="2">
    <source>
        <dbReference type="ARBA" id="ARBA00001946"/>
    </source>
</evidence>
<name>A0A813DAR7_POLGL</name>
<evidence type="ECO:0000313" key="12">
    <source>
        <dbReference type="Proteomes" id="UP000654075"/>
    </source>
</evidence>
<keyword evidence="5" id="KW-0808">Transferase</keyword>
<evidence type="ECO:0000256" key="5">
    <source>
        <dbReference type="ARBA" id="ARBA00022679"/>
    </source>
</evidence>
<reference evidence="11" key="1">
    <citation type="submission" date="2021-02" db="EMBL/GenBank/DDBJ databases">
        <authorList>
            <person name="Dougan E. K."/>
            <person name="Rhodes N."/>
            <person name="Thang M."/>
            <person name="Chan C."/>
        </authorList>
    </citation>
    <scope>NUCLEOTIDE SEQUENCE</scope>
</reference>
<dbReference type="Pfam" id="PF03828">
    <property type="entry name" value="PAP_assoc"/>
    <property type="match status" value="1"/>
</dbReference>
<organism evidence="11 12">
    <name type="scientific">Polarella glacialis</name>
    <name type="common">Dinoflagellate</name>
    <dbReference type="NCBI Taxonomy" id="89957"/>
    <lineage>
        <taxon>Eukaryota</taxon>
        <taxon>Sar</taxon>
        <taxon>Alveolata</taxon>
        <taxon>Dinophyceae</taxon>
        <taxon>Suessiales</taxon>
        <taxon>Suessiaceae</taxon>
        <taxon>Polarella</taxon>
    </lineage>
</organism>
<feature type="domain" description="PAP-associated" evidence="9">
    <location>
        <begin position="241"/>
        <end position="298"/>
    </location>
</feature>
<comment type="cofactor">
    <cofactor evidence="2">
        <name>Mg(2+)</name>
        <dbReference type="ChEBI" id="CHEBI:18420"/>
    </cofactor>
</comment>
<dbReference type="Gene3D" id="3.30.460.10">
    <property type="entry name" value="Beta Polymerase, domain 2"/>
    <property type="match status" value="1"/>
</dbReference>
<dbReference type="GO" id="GO:0031123">
    <property type="term" value="P:RNA 3'-end processing"/>
    <property type="evidence" value="ECO:0007669"/>
    <property type="project" value="TreeGrafter"/>
</dbReference>
<dbReference type="AlphaFoldDB" id="A0A813DAR7"/>
<dbReference type="GO" id="GO:0005737">
    <property type="term" value="C:cytoplasm"/>
    <property type="evidence" value="ECO:0007669"/>
    <property type="project" value="UniProtKB-SubCell"/>
</dbReference>
<dbReference type="GO" id="GO:0016779">
    <property type="term" value="F:nucleotidyltransferase activity"/>
    <property type="evidence" value="ECO:0007669"/>
    <property type="project" value="TreeGrafter"/>
</dbReference>
<dbReference type="OrthoDB" id="273917at2759"/>
<gene>
    <name evidence="11" type="ORF">PGLA1383_LOCUS1709</name>
</gene>
<dbReference type="GO" id="GO:0046872">
    <property type="term" value="F:metal ion binding"/>
    <property type="evidence" value="ECO:0007669"/>
    <property type="project" value="UniProtKB-KW"/>
</dbReference>
<evidence type="ECO:0000313" key="11">
    <source>
        <dbReference type="EMBL" id="CAE8582716.1"/>
    </source>
</evidence>
<evidence type="ECO:0000259" key="10">
    <source>
        <dbReference type="Pfam" id="PF22600"/>
    </source>
</evidence>
<dbReference type="SUPFAM" id="SSF81301">
    <property type="entry name" value="Nucleotidyltransferase"/>
    <property type="match status" value="1"/>
</dbReference>
<keyword evidence="7" id="KW-0460">Magnesium</keyword>
<feature type="domain" description="Poly(A) RNA polymerase mitochondrial-like central palm" evidence="10">
    <location>
        <begin position="27"/>
        <end position="146"/>
    </location>
</feature>
<dbReference type="InterPro" id="IPR043519">
    <property type="entry name" value="NT_sf"/>
</dbReference>
<dbReference type="GO" id="GO:0003676">
    <property type="term" value="F:nucleic acid binding"/>
    <property type="evidence" value="ECO:0007669"/>
    <property type="project" value="InterPro"/>
</dbReference>
<keyword evidence="4" id="KW-0963">Cytoplasm</keyword>
<dbReference type="InterPro" id="IPR054708">
    <property type="entry name" value="MTPAP-like_central"/>
</dbReference>
<dbReference type="Gene3D" id="1.10.1410.10">
    <property type="match status" value="1"/>
</dbReference>
<feature type="compositionally biased region" description="Pro residues" evidence="8">
    <location>
        <begin position="508"/>
        <end position="519"/>
    </location>
</feature>
<evidence type="ECO:0000256" key="8">
    <source>
        <dbReference type="SAM" id="MobiDB-lite"/>
    </source>
</evidence>
<dbReference type="CDD" id="cd00590">
    <property type="entry name" value="RRM_SF"/>
    <property type="match status" value="1"/>
</dbReference>
<proteinExistence type="predicted"/>
<dbReference type="InterPro" id="IPR035979">
    <property type="entry name" value="RBD_domain_sf"/>
</dbReference>
<dbReference type="PANTHER" id="PTHR12271">
    <property type="entry name" value="POLY A POLYMERASE CID PAP -RELATED"/>
    <property type="match status" value="1"/>
</dbReference>
<protein>
    <recommendedName>
        <fullName evidence="13">Polynucleotide adenylyltransferase</fullName>
    </recommendedName>
</protein>
<dbReference type="CDD" id="cd05402">
    <property type="entry name" value="NT_PAP_TUTase"/>
    <property type="match status" value="1"/>
</dbReference>
<dbReference type="PANTHER" id="PTHR12271:SF40">
    <property type="entry name" value="POLY(A) RNA POLYMERASE GLD2"/>
    <property type="match status" value="1"/>
</dbReference>
<evidence type="ECO:0000259" key="9">
    <source>
        <dbReference type="Pfam" id="PF03828"/>
    </source>
</evidence>
<dbReference type="Pfam" id="PF22600">
    <property type="entry name" value="MTPAP-like_central"/>
    <property type="match status" value="1"/>
</dbReference>
<keyword evidence="6" id="KW-0479">Metal-binding</keyword>